<evidence type="ECO:0000313" key="3">
    <source>
        <dbReference type="Proteomes" id="UP000623467"/>
    </source>
</evidence>
<dbReference type="OrthoDB" id="2662290at2759"/>
<accession>A0A8H6ZBD2</accession>
<gene>
    <name evidence="2" type="ORF">MSAN_00333700</name>
</gene>
<proteinExistence type="predicted"/>
<protein>
    <submittedName>
        <fullName evidence="2">Uncharacterized protein</fullName>
    </submittedName>
</protein>
<dbReference type="Proteomes" id="UP000623467">
    <property type="component" value="Unassembled WGS sequence"/>
</dbReference>
<feature type="region of interest" description="Disordered" evidence="1">
    <location>
        <begin position="1"/>
        <end position="77"/>
    </location>
</feature>
<dbReference type="AlphaFoldDB" id="A0A8H6ZBD2"/>
<feature type="compositionally biased region" description="Gly residues" evidence="1">
    <location>
        <begin position="10"/>
        <end position="34"/>
    </location>
</feature>
<evidence type="ECO:0000313" key="2">
    <source>
        <dbReference type="EMBL" id="KAF7374492.1"/>
    </source>
</evidence>
<name>A0A8H6ZBD2_9AGAR</name>
<reference evidence="2" key="1">
    <citation type="submission" date="2020-05" db="EMBL/GenBank/DDBJ databases">
        <title>Mycena genomes resolve the evolution of fungal bioluminescence.</title>
        <authorList>
            <person name="Tsai I.J."/>
        </authorList>
    </citation>
    <scope>NUCLEOTIDE SEQUENCE</scope>
    <source>
        <strain evidence="2">160909Yilan</strain>
    </source>
</reference>
<organism evidence="2 3">
    <name type="scientific">Mycena sanguinolenta</name>
    <dbReference type="NCBI Taxonomy" id="230812"/>
    <lineage>
        <taxon>Eukaryota</taxon>
        <taxon>Fungi</taxon>
        <taxon>Dikarya</taxon>
        <taxon>Basidiomycota</taxon>
        <taxon>Agaricomycotina</taxon>
        <taxon>Agaricomycetes</taxon>
        <taxon>Agaricomycetidae</taxon>
        <taxon>Agaricales</taxon>
        <taxon>Marasmiineae</taxon>
        <taxon>Mycenaceae</taxon>
        <taxon>Mycena</taxon>
    </lineage>
</organism>
<comment type="caution">
    <text evidence="2">The sequence shown here is derived from an EMBL/GenBank/DDBJ whole genome shotgun (WGS) entry which is preliminary data.</text>
</comment>
<sequence>MGSGSSRIGFHGGVGGGGGRGGMQGGDGGPGQGISFGNTHLVINTSPNPGSPAPSQAEAANSQSSASGTPDNPAIHPETQTYYNEMLRQGRGLPLFDPEPQLNTPAEWQTEGAAIGDVGQVTLDGSFDFLFNIYLDADDPINAHGVPEGFEPLPRENAFEVKHVNFKGGSFVGSHTVTLDGVDDGQEFPGPRFDFGCQQSTGAVLALPHGAHQEKLLNLRRMEEYAAKHAKSWYKYANVTRGRGLVNGDLYLITGWEKAKSWGMAWFRDVSLQSEFKLSFGPTADAANGYKYRWSGRRYRYKQADSPLDDETLLNHTTFIHTFAISVNERVWEELFGVKVCEGSDSSNVPDKSNGCSGLHQSQRSSSWWSIFTGGSAQNNAGRSFVPSFLWSFFTGGSAQNIVGHSFVPSFLWSFFTGGHSYTEGKQTTASVPGDGIVTDAFPILQVTHPSQIIHQRILREVPKVNVVITHDDAWRDVFKEDGTRMTGQTVPELQQAIFDRFEIVEEDG</sequence>
<evidence type="ECO:0000256" key="1">
    <source>
        <dbReference type="SAM" id="MobiDB-lite"/>
    </source>
</evidence>
<keyword evidence="3" id="KW-1185">Reference proteome</keyword>
<dbReference type="EMBL" id="JACAZH010000002">
    <property type="protein sequence ID" value="KAF7374492.1"/>
    <property type="molecule type" value="Genomic_DNA"/>
</dbReference>
<feature type="compositionally biased region" description="Low complexity" evidence="1">
    <location>
        <begin position="53"/>
        <end position="67"/>
    </location>
</feature>